<organism evidence="4 5">
    <name type="scientific">Emydomyces testavorans</name>
    <dbReference type="NCBI Taxonomy" id="2070801"/>
    <lineage>
        <taxon>Eukaryota</taxon>
        <taxon>Fungi</taxon>
        <taxon>Dikarya</taxon>
        <taxon>Ascomycota</taxon>
        <taxon>Pezizomycotina</taxon>
        <taxon>Eurotiomycetes</taxon>
        <taxon>Eurotiomycetidae</taxon>
        <taxon>Onygenales</taxon>
        <taxon>Nannizziopsiaceae</taxon>
        <taxon>Emydomyces</taxon>
    </lineage>
</organism>
<proteinExistence type="predicted"/>
<evidence type="ECO:0008006" key="6">
    <source>
        <dbReference type="Google" id="ProtNLM"/>
    </source>
</evidence>
<feature type="compositionally biased region" description="Low complexity" evidence="1">
    <location>
        <begin position="160"/>
        <end position="169"/>
    </location>
</feature>
<dbReference type="PROSITE" id="PS51257">
    <property type="entry name" value="PROKAR_LIPOPROTEIN"/>
    <property type="match status" value="1"/>
</dbReference>
<dbReference type="Proteomes" id="UP001219355">
    <property type="component" value="Chromosome 1"/>
</dbReference>
<feature type="chain" id="PRO_5042262379" description="Mid2 domain-containing protein" evidence="3">
    <location>
        <begin position="26"/>
        <end position="271"/>
    </location>
</feature>
<feature type="transmembrane region" description="Helical" evidence="2">
    <location>
        <begin position="192"/>
        <end position="215"/>
    </location>
</feature>
<dbReference type="AlphaFoldDB" id="A0AAF0DD75"/>
<protein>
    <recommendedName>
        <fullName evidence="6">Mid2 domain-containing protein</fullName>
    </recommendedName>
</protein>
<keyword evidence="5" id="KW-1185">Reference proteome</keyword>
<reference evidence="4" key="1">
    <citation type="submission" date="2023-03" db="EMBL/GenBank/DDBJ databases">
        <title>Emydomyces testavorans Genome Sequence.</title>
        <authorList>
            <person name="Hoyer L."/>
        </authorList>
    </citation>
    <scope>NUCLEOTIDE SEQUENCE</scope>
    <source>
        <strain evidence="4">16-2883</strain>
    </source>
</reference>
<feature type="region of interest" description="Disordered" evidence="1">
    <location>
        <begin position="229"/>
        <end position="271"/>
    </location>
</feature>
<keyword evidence="3" id="KW-0732">Signal</keyword>
<feature type="compositionally biased region" description="Low complexity" evidence="1">
    <location>
        <begin position="178"/>
        <end position="190"/>
    </location>
</feature>
<evidence type="ECO:0000256" key="2">
    <source>
        <dbReference type="SAM" id="Phobius"/>
    </source>
</evidence>
<keyword evidence="2" id="KW-1133">Transmembrane helix</keyword>
<evidence type="ECO:0000256" key="1">
    <source>
        <dbReference type="SAM" id="MobiDB-lite"/>
    </source>
</evidence>
<name>A0AAF0DD75_9EURO</name>
<feature type="signal peptide" evidence="3">
    <location>
        <begin position="1"/>
        <end position="25"/>
    </location>
</feature>
<keyword evidence="2" id="KW-0812">Transmembrane</keyword>
<accession>A0AAF0DD75</accession>
<evidence type="ECO:0000313" key="5">
    <source>
        <dbReference type="Proteomes" id="UP001219355"/>
    </source>
</evidence>
<evidence type="ECO:0000313" key="4">
    <source>
        <dbReference type="EMBL" id="WEW56416.1"/>
    </source>
</evidence>
<gene>
    <name evidence="4" type="ORF">PRK78_001859</name>
</gene>
<evidence type="ECO:0000256" key="3">
    <source>
        <dbReference type="SAM" id="SignalP"/>
    </source>
</evidence>
<keyword evidence="2" id="KW-0472">Membrane</keyword>
<feature type="region of interest" description="Disordered" evidence="1">
    <location>
        <begin position="160"/>
        <end position="190"/>
    </location>
</feature>
<feature type="compositionally biased region" description="Basic and acidic residues" evidence="1">
    <location>
        <begin position="262"/>
        <end position="271"/>
    </location>
</feature>
<dbReference type="EMBL" id="CP120627">
    <property type="protein sequence ID" value="WEW56416.1"/>
    <property type="molecule type" value="Genomic_DNA"/>
</dbReference>
<sequence>MMKVRLPRCWLPLYLQLFLGTTVLTASCFFPNGGEANKDVPCSSDDITFCCRYNDICLSNGVCMNVGHQPYTISRGSCTGRDWKSDKCPSVCRGPRDNPGGGASILDIGSSERSAKYCCNGVIRNGSSVRCANGDDPFPLQDGEILLGYAALSNVVSTMSATASRTPPARTGPPPFPGNRNNRPPSSGPNSVAIGVGVGVPLGVIALAAIGWVIYERRKHRRYITQEQTRYSDGSLSARETKNYNPRFVQRPAAELSAGEVGRPELDDSSK</sequence>